<dbReference type="STRING" id="2074.BG845_01904"/>
<gene>
    <name evidence="3" type="primary">sttH_1</name>
    <name evidence="3" type="ORF">BG845_01904</name>
</gene>
<dbReference type="InterPro" id="IPR000868">
    <property type="entry name" value="Isochorismatase-like_dom"/>
</dbReference>
<dbReference type="PANTHER" id="PTHR43540">
    <property type="entry name" value="PEROXYUREIDOACRYLATE/UREIDOACRYLATE AMIDOHYDROLASE-RELATED"/>
    <property type="match status" value="1"/>
</dbReference>
<comment type="caution">
    <text evidence="3">The sequence shown here is derived from an EMBL/GenBank/DDBJ whole genome shotgun (WGS) entry which is preliminary data.</text>
</comment>
<dbReference type="InterPro" id="IPR050272">
    <property type="entry name" value="Isochorismatase-like_hydrls"/>
</dbReference>
<protein>
    <submittedName>
        <fullName evidence="3">Streptothricin hydrolase</fullName>
        <ecNumber evidence="3">3.5.2.19</ecNumber>
    </submittedName>
</protein>
<dbReference type="AlphaFoldDB" id="A0A1Y2N1R6"/>
<dbReference type="Gene3D" id="3.40.50.850">
    <property type="entry name" value="Isochorismatase-like"/>
    <property type="match status" value="1"/>
</dbReference>
<name>A0A1Y2N1R6_PSEAH</name>
<dbReference type="EC" id="3.5.2.19" evidence="3"/>
<dbReference type="SUPFAM" id="SSF52499">
    <property type="entry name" value="Isochorismatase-like hydrolases"/>
    <property type="match status" value="1"/>
</dbReference>
<evidence type="ECO:0000313" key="4">
    <source>
        <dbReference type="Proteomes" id="UP000194360"/>
    </source>
</evidence>
<dbReference type="Proteomes" id="UP000194360">
    <property type="component" value="Unassembled WGS sequence"/>
</dbReference>
<dbReference type="Pfam" id="PF00857">
    <property type="entry name" value="Isochorismatase"/>
    <property type="match status" value="1"/>
</dbReference>
<proteinExistence type="predicted"/>
<dbReference type="GO" id="GO:0016787">
    <property type="term" value="F:hydrolase activity"/>
    <property type="evidence" value="ECO:0007669"/>
    <property type="project" value="UniProtKB-KW"/>
</dbReference>
<dbReference type="InterPro" id="IPR036380">
    <property type="entry name" value="Isochorismatase-like_sf"/>
</dbReference>
<evidence type="ECO:0000256" key="1">
    <source>
        <dbReference type="ARBA" id="ARBA00022801"/>
    </source>
</evidence>
<organism evidence="3 4">
    <name type="scientific">Pseudonocardia autotrophica</name>
    <name type="common">Amycolata autotrophica</name>
    <name type="synonym">Nocardia autotrophica</name>
    <dbReference type="NCBI Taxonomy" id="2074"/>
    <lineage>
        <taxon>Bacteria</taxon>
        <taxon>Bacillati</taxon>
        <taxon>Actinomycetota</taxon>
        <taxon>Actinomycetes</taxon>
        <taxon>Pseudonocardiales</taxon>
        <taxon>Pseudonocardiaceae</taxon>
        <taxon>Pseudonocardia</taxon>
    </lineage>
</organism>
<feature type="domain" description="Isochorismatase-like" evidence="2">
    <location>
        <begin position="3"/>
        <end position="145"/>
    </location>
</feature>
<reference evidence="3 4" key="1">
    <citation type="submission" date="2016-09" db="EMBL/GenBank/DDBJ databases">
        <title>Pseudonocardia autotrophica DSM535, a candidate organism with high potential of specific P450 cytochromes.</title>
        <authorList>
            <person name="Grumaz C."/>
            <person name="Vainshtein Y."/>
            <person name="Kirstahler P."/>
            <person name="Sohn K."/>
        </authorList>
    </citation>
    <scope>NUCLEOTIDE SEQUENCE [LARGE SCALE GENOMIC DNA]</scope>
    <source>
        <strain evidence="3 4">DSM 535</strain>
    </source>
</reference>
<accession>A0A1Y2N1R6</accession>
<keyword evidence="1 3" id="KW-0378">Hydrolase</keyword>
<evidence type="ECO:0000259" key="2">
    <source>
        <dbReference type="Pfam" id="PF00857"/>
    </source>
</evidence>
<keyword evidence="4" id="KW-1185">Reference proteome</keyword>
<evidence type="ECO:0000313" key="3">
    <source>
        <dbReference type="EMBL" id="OSY41413.1"/>
    </source>
</evidence>
<dbReference type="PANTHER" id="PTHR43540:SF6">
    <property type="entry name" value="ISOCHORISMATASE-LIKE DOMAIN-CONTAINING PROTEIN"/>
    <property type="match status" value="1"/>
</dbReference>
<dbReference type="RefSeq" id="WP_174824279.1">
    <property type="nucleotide sequence ID" value="NZ_AP018920.1"/>
</dbReference>
<sequence length="183" mass="19751">MTTALLVIDVQESFRARPGDWAGVSTPDIADRVRELVRHTRARGRQVFWILHTEPGTGTVFDPAGEHVRLLPGLEPSAAEPVLHKTTHNAFSSTDLDERLRAAGVTDVVVCGIRTEQCCETTARLASDLGYGVEFVLDATATMPLPSWDGDGVLDPAQVLQRTASALQHRFATVTTLAGHLAS</sequence>
<dbReference type="EMBL" id="MIGB01000008">
    <property type="protein sequence ID" value="OSY41413.1"/>
    <property type="molecule type" value="Genomic_DNA"/>
</dbReference>